<dbReference type="Proteomes" id="UP000185207">
    <property type="component" value="Unassembled WGS sequence"/>
</dbReference>
<evidence type="ECO:0000256" key="2">
    <source>
        <dbReference type="SAM" id="SignalP"/>
    </source>
</evidence>
<reference evidence="5" key="1">
    <citation type="submission" date="2016-11" db="EMBL/GenBank/DDBJ databases">
        <authorList>
            <person name="Varghese N."/>
            <person name="Submissions S."/>
        </authorList>
    </citation>
    <scope>NUCLEOTIDE SEQUENCE [LARGE SCALE GENOMIC DNA]</scope>
    <source>
        <strain evidence="5">DSM 27623</strain>
    </source>
</reference>
<gene>
    <name evidence="4" type="ORF">SAMN05444409_1524</name>
</gene>
<dbReference type="InterPro" id="IPR026444">
    <property type="entry name" value="Secre_tail"/>
</dbReference>
<feature type="domain" description="Secretion system C-terminal sorting" evidence="3">
    <location>
        <begin position="247"/>
        <end position="315"/>
    </location>
</feature>
<evidence type="ECO:0000259" key="3">
    <source>
        <dbReference type="Pfam" id="PF18962"/>
    </source>
</evidence>
<feature type="chain" id="PRO_5012319927" evidence="2">
    <location>
        <begin position="22"/>
        <end position="317"/>
    </location>
</feature>
<dbReference type="EMBL" id="FSRK01000001">
    <property type="protein sequence ID" value="SIN99741.1"/>
    <property type="molecule type" value="Genomic_DNA"/>
</dbReference>
<feature type="signal peptide" evidence="2">
    <location>
        <begin position="1"/>
        <end position="21"/>
    </location>
</feature>
<dbReference type="AlphaFoldDB" id="A0A1N6FX20"/>
<dbReference type="OrthoDB" id="1288696at2"/>
<evidence type="ECO:0000256" key="1">
    <source>
        <dbReference type="ARBA" id="ARBA00022729"/>
    </source>
</evidence>
<keyword evidence="1 2" id="KW-0732">Signal</keyword>
<organism evidence="4 5">
    <name type="scientific">Epilithonimonas zeae</name>
    <dbReference type="NCBI Taxonomy" id="1416779"/>
    <lineage>
        <taxon>Bacteria</taxon>
        <taxon>Pseudomonadati</taxon>
        <taxon>Bacteroidota</taxon>
        <taxon>Flavobacteriia</taxon>
        <taxon>Flavobacteriales</taxon>
        <taxon>Weeksellaceae</taxon>
        <taxon>Chryseobacterium group</taxon>
        <taxon>Epilithonimonas</taxon>
    </lineage>
</organism>
<accession>A0A1N6FX20</accession>
<evidence type="ECO:0000313" key="5">
    <source>
        <dbReference type="Proteomes" id="UP000185207"/>
    </source>
</evidence>
<sequence length="317" mass="34200">MNKMNKILFFAVALLSNLSFSQTLDSDNFNDYTIGNLGTQGFWSNDGGTAEQAKVAEINIAAYGKSLTLPRTTTSNMWLFKNDFLKTPWLNRTSGNNIAEISADFYTGTTTAVTAASSFQLYADGGDNFMIGSILYDHVAKAYSLTYTRNGNSAIVTQPLTTGAADNTWTPITIFYNYTTGDIHIKIGATIYGPFAGTPAKSPTEVDIFSGGGALTSAFDNYVARAIKTATLAVNDIGSVGGVKIKIYPNPATDHINIEADSKVKKIKIVDASGKNINIAVSTDLNKIDVSHLEKGIYLTELQLEDGTMTVQKFIKK</sequence>
<dbReference type="NCBIfam" id="TIGR04183">
    <property type="entry name" value="Por_Secre_tail"/>
    <property type="match status" value="1"/>
</dbReference>
<dbReference type="Pfam" id="PF18962">
    <property type="entry name" value="Por_Secre_tail"/>
    <property type="match status" value="1"/>
</dbReference>
<name>A0A1N6FX20_9FLAO</name>
<protein>
    <submittedName>
        <fullName evidence="4">Por secretion system C-terminal sorting domain-containing protein</fullName>
    </submittedName>
</protein>
<evidence type="ECO:0000313" key="4">
    <source>
        <dbReference type="EMBL" id="SIN99741.1"/>
    </source>
</evidence>
<keyword evidence="5" id="KW-1185">Reference proteome</keyword>
<dbReference type="STRING" id="1416779.SAMN05444409_1524"/>
<proteinExistence type="predicted"/>